<gene>
    <name evidence="1" type="ORF">CFR80_08125</name>
</gene>
<sequence length="102" mass="11557">MKLPVHAIIRIRLNIPKRFVLIGIRIAEYGRACCAPCPYAPPQGEVRKMHYPKPEHLSARRNDHNRLVWTHPVILPDGLHGAFTPCVPVDRSVRLTVALLPN</sequence>
<dbReference type="AlphaFoldDB" id="A0A318QXJ5"/>
<protein>
    <submittedName>
        <fullName evidence="1">Uncharacterized protein</fullName>
    </submittedName>
</protein>
<dbReference type="STRING" id="940286.GCA_000227565_04031"/>
<accession>A0A318QXJ5</accession>
<dbReference type="EMBL" id="NKTX01000014">
    <property type="protein sequence ID" value="PYD82072.1"/>
    <property type="molecule type" value="Genomic_DNA"/>
</dbReference>
<evidence type="ECO:0000313" key="1">
    <source>
        <dbReference type="EMBL" id="PYD82072.1"/>
    </source>
</evidence>
<name>A0A318QXJ5_9PROT</name>
<dbReference type="RefSeq" id="WP_010512993.1">
    <property type="nucleotide sequence ID" value="NZ_NKTX01000014.1"/>
</dbReference>
<organism evidence="1 2">
    <name type="scientific">Komagataeibacter oboediens</name>
    <dbReference type="NCBI Taxonomy" id="65958"/>
    <lineage>
        <taxon>Bacteria</taxon>
        <taxon>Pseudomonadati</taxon>
        <taxon>Pseudomonadota</taxon>
        <taxon>Alphaproteobacteria</taxon>
        <taxon>Acetobacterales</taxon>
        <taxon>Acetobacteraceae</taxon>
        <taxon>Komagataeibacter</taxon>
    </lineage>
</organism>
<dbReference type="Proteomes" id="UP000247417">
    <property type="component" value="Unassembled WGS sequence"/>
</dbReference>
<comment type="caution">
    <text evidence="1">The sequence shown here is derived from an EMBL/GenBank/DDBJ whole genome shotgun (WGS) entry which is preliminary data.</text>
</comment>
<reference evidence="1 2" key="1">
    <citation type="submission" date="2017-07" db="EMBL/GenBank/DDBJ databases">
        <title>A draft genome sequence of Komagataeibacter oboediens LMG 18849.</title>
        <authorList>
            <person name="Skraban J."/>
            <person name="Cleenwerck I."/>
            <person name="Vandamme P."/>
            <person name="Trcek J."/>
        </authorList>
    </citation>
    <scope>NUCLEOTIDE SEQUENCE [LARGE SCALE GENOMIC DNA]</scope>
    <source>
        <strain evidence="1 2">LMG 18849</strain>
    </source>
</reference>
<proteinExistence type="predicted"/>
<evidence type="ECO:0000313" key="2">
    <source>
        <dbReference type="Proteomes" id="UP000247417"/>
    </source>
</evidence>